<dbReference type="AlphaFoldDB" id="A0A382LT76"/>
<gene>
    <name evidence="1" type="ORF">METZ01_LOCUS292507</name>
</gene>
<organism evidence="1">
    <name type="scientific">marine metagenome</name>
    <dbReference type="NCBI Taxonomy" id="408172"/>
    <lineage>
        <taxon>unclassified sequences</taxon>
        <taxon>metagenomes</taxon>
        <taxon>ecological metagenomes</taxon>
    </lineage>
</organism>
<reference evidence="1" key="1">
    <citation type="submission" date="2018-05" db="EMBL/GenBank/DDBJ databases">
        <authorList>
            <person name="Lanie J.A."/>
            <person name="Ng W.-L."/>
            <person name="Kazmierczak K.M."/>
            <person name="Andrzejewski T.M."/>
            <person name="Davidsen T.M."/>
            <person name="Wayne K.J."/>
            <person name="Tettelin H."/>
            <person name="Glass J.I."/>
            <person name="Rusch D."/>
            <person name="Podicherti R."/>
            <person name="Tsui H.-C.T."/>
            <person name="Winkler M.E."/>
        </authorList>
    </citation>
    <scope>NUCLEOTIDE SEQUENCE</scope>
</reference>
<name>A0A382LT76_9ZZZZ</name>
<proteinExistence type="predicted"/>
<sequence>MIFLSDLKGQPTIFFDLLSDSFIKTV</sequence>
<evidence type="ECO:0000313" key="1">
    <source>
        <dbReference type="EMBL" id="SVC39653.1"/>
    </source>
</evidence>
<protein>
    <submittedName>
        <fullName evidence="1">Uncharacterized protein</fullName>
    </submittedName>
</protein>
<dbReference type="EMBL" id="UINC01088967">
    <property type="protein sequence ID" value="SVC39653.1"/>
    <property type="molecule type" value="Genomic_DNA"/>
</dbReference>
<accession>A0A382LT76</accession>